<dbReference type="SUPFAM" id="SSF55620">
    <property type="entry name" value="Tetrahydrobiopterin biosynthesis enzymes-like"/>
    <property type="match status" value="1"/>
</dbReference>
<accession>A0A846WNJ5</accession>
<feature type="active site" description="Charge relay system" evidence="9">
    <location>
        <position position="68"/>
    </location>
</feature>
<dbReference type="PANTHER" id="PTHR12589:SF7">
    <property type="entry name" value="6-PYRUVOYL TETRAHYDROBIOPTERIN SYNTHASE"/>
    <property type="match status" value="1"/>
</dbReference>
<dbReference type="GO" id="GO:0008616">
    <property type="term" value="P:tRNA queuosine(34) biosynthetic process"/>
    <property type="evidence" value="ECO:0007669"/>
    <property type="project" value="UniProtKB-KW"/>
</dbReference>
<evidence type="ECO:0000256" key="1">
    <source>
        <dbReference type="ARBA" id="ARBA00005061"/>
    </source>
</evidence>
<feature type="binding site" evidence="10">
    <location>
        <position position="28"/>
    </location>
    <ligand>
        <name>Zn(2+)</name>
        <dbReference type="ChEBI" id="CHEBI:29105"/>
    </ligand>
</feature>
<name>A0A846WNJ5_9ACTN</name>
<keyword evidence="4 8" id="KW-0479">Metal-binding</keyword>
<dbReference type="NCBIfam" id="TIGR03367">
    <property type="entry name" value="queuosine_QueD"/>
    <property type="match status" value="1"/>
</dbReference>
<gene>
    <name evidence="11" type="primary">queD</name>
    <name evidence="11" type="ORF">HGA05_09575</name>
</gene>
<dbReference type="PIRSF" id="PIRSF006113">
    <property type="entry name" value="PTP_synth"/>
    <property type="match status" value="1"/>
</dbReference>
<evidence type="ECO:0000256" key="6">
    <source>
        <dbReference type="ARBA" id="ARBA00023239"/>
    </source>
</evidence>
<organism evidence="11 12">
    <name type="scientific">Gordonia polyisoprenivorans</name>
    <dbReference type="NCBI Taxonomy" id="84595"/>
    <lineage>
        <taxon>Bacteria</taxon>
        <taxon>Bacillati</taxon>
        <taxon>Actinomycetota</taxon>
        <taxon>Actinomycetes</taxon>
        <taxon>Mycobacteriales</taxon>
        <taxon>Gordoniaceae</taxon>
        <taxon>Gordonia</taxon>
    </lineage>
</organism>
<dbReference type="Pfam" id="PF01242">
    <property type="entry name" value="PTPS"/>
    <property type="match status" value="1"/>
</dbReference>
<dbReference type="InterPro" id="IPR007115">
    <property type="entry name" value="6-PTP_synth/QueD"/>
</dbReference>
<keyword evidence="6 8" id="KW-0456">Lyase</keyword>
<feature type="active site" description="Charge relay system" evidence="9">
    <location>
        <position position="106"/>
    </location>
</feature>
<evidence type="ECO:0000256" key="9">
    <source>
        <dbReference type="PIRSR" id="PIRSR006113-1"/>
    </source>
</evidence>
<evidence type="ECO:0000256" key="7">
    <source>
        <dbReference type="ARBA" id="ARBA00048807"/>
    </source>
</evidence>
<evidence type="ECO:0000313" key="11">
    <source>
        <dbReference type="EMBL" id="NKY01821.1"/>
    </source>
</evidence>
<evidence type="ECO:0000256" key="2">
    <source>
        <dbReference type="ARBA" id="ARBA00008900"/>
    </source>
</evidence>
<keyword evidence="5 8" id="KW-0862">Zinc</keyword>
<evidence type="ECO:0000313" key="12">
    <source>
        <dbReference type="Proteomes" id="UP000563898"/>
    </source>
</evidence>
<dbReference type="UniPathway" id="UPA00391"/>
<dbReference type="RefSeq" id="WP_006371819.1">
    <property type="nucleotide sequence ID" value="NZ_CP116236.1"/>
</dbReference>
<dbReference type="GO" id="GO:0070497">
    <property type="term" value="F:6-carboxytetrahydropterin synthase activity"/>
    <property type="evidence" value="ECO:0007669"/>
    <property type="project" value="UniProtKB-EC"/>
</dbReference>
<reference evidence="11 12" key="1">
    <citation type="submission" date="2020-04" db="EMBL/GenBank/DDBJ databases">
        <title>MicrobeNet Type strains.</title>
        <authorList>
            <person name="Nicholson A.C."/>
        </authorList>
    </citation>
    <scope>NUCLEOTIDE SEQUENCE [LARGE SCALE GENOMIC DNA]</scope>
    <source>
        <strain evidence="11 12">ATCC BAA-14</strain>
    </source>
</reference>
<evidence type="ECO:0000256" key="8">
    <source>
        <dbReference type="PIRNR" id="PIRNR006113"/>
    </source>
</evidence>
<dbReference type="Gene3D" id="3.30.479.10">
    <property type="entry name" value="6-pyruvoyl tetrahydropterin synthase/QueD"/>
    <property type="match status" value="1"/>
</dbReference>
<sequence>MEIFREFEFEAAHYLPHVPHGHKCRNLHGHSYHVRIDVRGPIDPEHGWVLDYADIDHAFAGLHRQLDHHCLNDIEGLDNPTSEMLAIWIWDRLPADLPRTCVTVWESKRGGCVYRGHATEGA</sequence>
<dbReference type="AlphaFoldDB" id="A0A846WNJ5"/>
<feature type="binding site" evidence="10">
    <location>
        <position position="30"/>
    </location>
    <ligand>
        <name>Zn(2+)</name>
        <dbReference type="ChEBI" id="CHEBI:29105"/>
    </ligand>
</feature>
<protein>
    <recommendedName>
        <fullName evidence="3 8">6-carboxy-5,6,7,8-tetrahydropterin synthase</fullName>
        <ecNumber evidence="8">4.-.-.-</ecNumber>
    </recommendedName>
</protein>
<comment type="pathway">
    <text evidence="1 8">Purine metabolism; 7-cyano-7-deazaguanine biosynthesis.</text>
</comment>
<dbReference type="EMBL" id="JAAXPC010000004">
    <property type="protein sequence ID" value="NKY01821.1"/>
    <property type="molecule type" value="Genomic_DNA"/>
</dbReference>
<evidence type="ECO:0000256" key="10">
    <source>
        <dbReference type="PIRSR" id="PIRSR006113-2"/>
    </source>
</evidence>
<comment type="catalytic activity">
    <reaction evidence="7 8">
        <text>7,8-dihydroneopterin 3'-triphosphate + H2O = 6-carboxy-5,6,7,8-tetrahydropterin + triphosphate + acetaldehyde + 2 H(+)</text>
        <dbReference type="Rhea" id="RHEA:27966"/>
        <dbReference type="ChEBI" id="CHEBI:15343"/>
        <dbReference type="ChEBI" id="CHEBI:15377"/>
        <dbReference type="ChEBI" id="CHEBI:15378"/>
        <dbReference type="ChEBI" id="CHEBI:18036"/>
        <dbReference type="ChEBI" id="CHEBI:58462"/>
        <dbReference type="ChEBI" id="CHEBI:61032"/>
        <dbReference type="EC" id="4.1.2.50"/>
    </reaction>
</comment>
<comment type="similarity">
    <text evidence="2 8">Belongs to the PTPS family. QueD subfamily.</text>
</comment>
<dbReference type="Proteomes" id="UP000563898">
    <property type="component" value="Unassembled WGS sequence"/>
</dbReference>
<keyword evidence="8" id="KW-0671">Queuosine biosynthesis</keyword>
<feature type="active site" description="Proton acceptor" evidence="9">
    <location>
        <position position="24"/>
    </location>
</feature>
<comment type="cofactor">
    <cofactor evidence="8 10">
        <name>Zn(2+)</name>
        <dbReference type="ChEBI" id="CHEBI:29105"/>
    </cofactor>
    <text evidence="8 10">Binds 1 zinc ion per subunit.</text>
</comment>
<dbReference type="EC" id="4.-.-.-" evidence="8"/>
<dbReference type="InterPro" id="IPR038418">
    <property type="entry name" value="6-PTP_synth/QueD_sf"/>
</dbReference>
<evidence type="ECO:0000256" key="5">
    <source>
        <dbReference type="ARBA" id="ARBA00022833"/>
    </source>
</evidence>
<dbReference type="PANTHER" id="PTHR12589">
    <property type="entry name" value="PYRUVOYL TETRAHYDROBIOPTERIN SYNTHASE"/>
    <property type="match status" value="1"/>
</dbReference>
<evidence type="ECO:0000256" key="3">
    <source>
        <dbReference type="ARBA" id="ARBA00018141"/>
    </source>
</evidence>
<proteinExistence type="inferred from homology"/>
<evidence type="ECO:0000256" key="4">
    <source>
        <dbReference type="ARBA" id="ARBA00022723"/>
    </source>
</evidence>
<dbReference type="GO" id="GO:0046872">
    <property type="term" value="F:metal ion binding"/>
    <property type="evidence" value="ECO:0007669"/>
    <property type="project" value="UniProtKB-KW"/>
</dbReference>
<comment type="caution">
    <text evidence="11">The sequence shown here is derived from an EMBL/GenBank/DDBJ whole genome shotgun (WGS) entry which is preliminary data.</text>
</comment>
<feature type="binding site" evidence="10">
    <location>
        <position position="13"/>
    </location>
    <ligand>
        <name>Zn(2+)</name>
        <dbReference type="ChEBI" id="CHEBI:29105"/>
    </ligand>
</feature>